<protein>
    <recommendedName>
        <fullName evidence="1">DUF1722 domain-containing protein</fullName>
    </recommendedName>
</protein>
<dbReference type="PANTHER" id="PTHR30087:SF0">
    <property type="entry name" value="INNER MEMBRANE PROTEIN"/>
    <property type="match status" value="1"/>
</dbReference>
<evidence type="ECO:0000313" key="3">
    <source>
        <dbReference type="Proteomes" id="UP000279029"/>
    </source>
</evidence>
<sequence length="325" mass="37427">MREFERPTIFVSRCIEHKACRYDGSIIGSAFIKKIKPHVNIITECPEVAIGLSIPRQAIRIIMEDDVEKLVYSMTGEDVSEDMINFSATFLSDLKNKNIHGAVLKSRSPSCGIKDVKMYKGTGRVSSLTKKTKGFFGKAFLEAFPELAVEDEGRISNYQIREHFLTRIYTMAAFDKVKASQSMKSLVKFQSDNKYLLMAYHQANQKVLGKIVANHEHKPVKEVMEAYEEVLYKSFMNPMRQGRNMNMLLHLFGYFSKELNKDEKAFFLDRMEDYQNHKIPYSVPLSIIHSWAIRFDNPYLKDQTIFEAYPKVLIDVNDSGKGVDK</sequence>
<name>A0A3P7PYI1_9FIRM</name>
<dbReference type="PANTHER" id="PTHR30087">
    <property type="entry name" value="INNER MEMBRANE PROTEIN"/>
    <property type="match status" value="1"/>
</dbReference>
<evidence type="ECO:0000259" key="1">
    <source>
        <dbReference type="Pfam" id="PF08349"/>
    </source>
</evidence>
<dbReference type="InterPro" id="IPR017087">
    <property type="entry name" value="UCP037004"/>
</dbReference>
<keyword evidence="3" id="KW-1185">Reference proteome</keyword>
<proteinExistence type="predicted"/>
<accession>A0A3P7PYI1</accession>
<dbReference type="InterPro" id="IPR007553">
    <property type="entry name" value="2-thiour_desulf"/>
</dbReference>
<dbReference type="Proteomes" id="UP000279029">
    <property type="component" value="Chromosome"/>
</dbReference>
<organism evidence="2 3">
    <name type="scientific">Petrocella atlantisensis</name>
    <dbReference type="NCBI Taxonomy" id="2173034"/>
    <lineage>
        <taxon>Bacteria</taxon>
        <taxon>Bacillati</taxon>
        <taxon>Bacillota</taxon>
        <taxon>Clostridia</taxon>
        <taxon>Lachnospirales</taxon>
        <taxon>Vallitaleaceae</taxon>
        <taxon>Petrocella</taxon>
    </lineage>
</organism>
<dbReference type="Pfam" id="PF04463">
    <property type="entry name" value="2-thiour_desulf"/>
    <property type="match status" value="1"/>
</dbReference>
<dbReference type="AlphaFoldDB" id="A0A3P7PYI1"/>
<dbReference type="PIRSF" id="PIRSF037004">
    <property type="entry name" value="UCP037004"/>
    <property type="match status" value="1"/>
</dbReference>
<gene>
    <name evidence="2" type="ORF">PATL70BA_2308</name>
</gene>
<evidence type="ECO:0000313" key="2">
    <source>
        <dbReference type="EMBL" id="VDN48201.1"/>
    </source>
</evidence>
<reference evidence="2 3" key="1">
    <citation type="submission" date="2018-09" db="EMBL/GenBank/DDBJ databases">
        <authorList>
            <person name="Postec A."/>
        </authorList>
    </citation>
    <scope>NUCLEOTIDE SEQUENCE [LARGE SCALE GENOMIC DNA]</scope>
    <source>
        <strain evidence="2">70B-A</strain>
    </source>
</reference>
<dbReference type="RefSeq" id="WP_125137371.1">
    <property type="nucleotide sequence ID" value="NZ_LR130778.1"/>
</dbReference>
<dbReference type="InterPro" id="IPR013560">
    <property type="entry name" value="DUF1722"/>
</dbReference>
<dbReference type="OrthoDB" id="9797779at2"/>
<feature type="domain" description="DUF1722" evidence="1">
    <location>
        <begin position="194"/>
        <end position="310"/>
    </location>
</feature>
<dbReference type="EMBL" id="LR130778">
    <property type="protein sequence ID" value="VDN48201.1"/>
    <property type="molecule type" value="Genomic_DNA"/>
</dbReference>
<dbReference type="KEGG" id="cbar:PATL70BA_2308"/>
<dbReference type="Pfam" id="PF08349">
    <property type="entry name" value="DUF1722"/>
    <property type="match status" value="1"/>
</dbReference>